<feature type="chain" id="PRO_5015676901" description="Molecular chaperone" evidence="1">
    <location>
        <begin position="26"/>
        <end position="280"/>
    </location>
</feature>
<evidence type="ECO:0000256" key="1">
    <source>
        <dbReference type="SAM" id="SignalP"/>
    </source>
</evidence>
<evidence type="ECO:0008006" key="4">
    <source>
        <dbReference type="Google" id="ProtNLM"/>
    </source>
</evidence>
<proteinExistence type="predicted"/>
<name>A0A2S8B908_9SPHN</name>
<accession>A0A2S8B908</accession>
<feature type="signal peptide" evidence="1">
    <location>
        <begin position="1"/>
        <end position="25"/>
    </location>
</feature>
<keyword evidence="1" id="KW-0732">Signal</keyword>
<dbReference type="OrthoDB" id="6658153at2"/>
<dbReference type="RefSeq" id="WP_105999070.1">
    <property type="nucleotide sequence ID" value="NZ_CM009578.1"/>
</dbReference>
<protein>
    <recommendedName>
        <fullName evidence="4">Molecular chaperone</fullName>
    </recommendedName>
</protein>
<keyword evidence="3" id="KW-1185">Reference proteome</keyword>
<dbReference type="EMBL" id="PHFW01000002">
    <property type="protein sequence ID" value="PQM28904.1"/>
    <property type="molecule type" value="Genomic_DNA"/>
</dbReference>
<comment type="caution">
    <text evidence="2">The sequence shown here is derived from an EMBL/GenBank/DDBJ whole genome shotgun (WGS) entry which is preliminary data.</text>
</comment>
<organism evidence="2 3">
    <name type="scientific">Sphingopyxis lindanitolerans</name>
    <dbReference type="NCBI Taxonomy" id="2054227"/>
    <lineage>
        <taxon>Bacteria</taxon>
        <taxon>Pseudomonadati</taxon>
        <taxon>Pseudomonadota</taxon>
        <taxon>Alphaproteobacteria</taxon>
        <taxon>Sphingomonadales</taxon>
        <taxon>Sphingomonadaceae</taxon>
        <taxon>Sphingopyxis</taxon>
    </lineage>
</organism>
<dbReference type="AlphaFoldDB" id="A0A2S8B908"/>
<reference evidence="3" key="1">
    <citation type="submission" date="2017-11" db="EMBL/GenBank/DDBJ databases">
        <title>The complete genome sequence of Sphingopyxis pomeranensis sp. nov. strain WS5A3p.</title>
        <authorList>
            <person name="Kaminski M.A."/>
        </authorList>
    </citation>
    <scope>NUCLEOTIDE SEQUENCE [LARGE SCALE GENOMIC DNA]</scope>
    <source>
        <strain evidence="3">WS5A3p</strain>
    </source>
</reference>
<sequence>MLRFFKGFCLFSAAALGTAAPPACAAGDLLVAPTRVILDGSRGTEVILNNIGSAPATYRISLEVKRMTPDGGLDEIDEANATPAERAALDMIAFSPRRVTLPPNQPQVIRVGVRIPEGLAPGEYRAHMLFRAVPDAAPAVAADRAKPLAKPAPTGVSIALTPIYGITIPIIVRVGDLGASATIGDARVGATKNGPAFEFDLTRSGDRSVYGDIEVTRPGMAEPLLLARGIAIYPEVAARTVSLPITPDLAAKLKGPVHIRYSEDRDIGGGTIDEADRVVK</sequence>
<evidence type="ECO:0000313" key="2">
    <source>
        <dbReference type="EMBL" id="PQM28904.1"/>
    </source>
</evidence>
<gene>
    <name evidence="2" type="ORF">CVO77_10875</name>
</gene>
<dbReference type="Proteomes" id="UP000238954">
    <property type="component" value="Chromosome"/>
</dbReference>
<evidence type="ECO:0000313" key="3">
    <source>
        <dbReference type="Proteomes" id="UP000238954"/>
    </source>
</evidence>